<evidence type="ECO:0000256" key="2">
    <source>
        <dbReference type="ARBA" id="ARBA00022723"/>
    </source>
</evidence>
<dbReference type="PROSITE" id="PS51272">
    <property type="entry name" value="SLH"/>
    <property type="match status" value="3"/>
</dbReference>
<dbReference type="OrthoDB" id="9775118at2"/>
<name>A0A0M0LHI9_9BACI</name>
<dbReference type="PANTHER" id="PTHR11575:SF6">
    <property type="entry name" value="2',3'-CYCLIC-NUCLEOTIDE 2'-PHOSPHODIESTERASE_3'-NUCLEOTIDASE"/>
    <property type="match status" value="1"/>
</dbReference>
<feature type="chain" id="PRO_5038683797" evidence="5">
    <location>
        <begin position="25"/>
        <end position="857"/>
    </location>
</feature>
<evidence type="ECO:0000259" key="6">
    <source>
        <dbReference type="PROSITE" id="PS51272"/>
    </source>
</evidence>
<dbReference type="CDD" id="cd07410">
    <property type="entry name" value="MPP_CpdB_N"/>
    <property type="match status" value="1"/>
</dbReference>
<dbReference type="STRING" id="284581.AMD01_01940"/>
<dbReference type="NCBIfam" id="NF006938">
    <property type="entry name" value="PRK09420.1"/>
    <property type="match status" value="1"/>
</dbReference>
<dbReference type="PANTHER" id="PTHR11575">
    <property type="entry name" value="5'-NUCLEOTIDASE-RELATED"/>
    <property type="match status" value="1"/>
</dbReference>
<dbReference type="InterPro" id="IPR036907">
    <property type="entry name" value="5'-Nucleotdase_C_sf"/>
</dbReference>
<protein>
    <submittedName>
        <fullName evidence="7">2', 3'-cyclic nucleotide 2'-phosphodiesterase</fullName>
    </submittedName>
</protein>
<dbReference type="Pfam" id="PF00395">
    <property type="entry name" value="SLH"/>
    <property type="match status" value="3"/>
</dbReference>
<keyword evidence="2" id="KW-0479">Metal-binding</keyword>
<dbReference type="GO" id="GO:0000166">
    <property type="term" value="F:nucleotide binding"/>
    <property type="evidence" value="ECO:0007669"/>
    <property type="project" value="UniProtKB-KW"/>
</dbReference>
<dbReference type="InterPro" id="IPR006179">
    <property type="entry name" value="5_nucleotidase/apyrase"/>
</dbReference>
<feature type="domain" description="SLH" evidence="6">
    <location>
        <begin position="676"/>
        <end position="739"/>
    </location>
</feature>
<dbReference type="InterPro" id="IPR004843">
    <property type="entry name" value="Calcineurin-like_PHP"/>
</dbReference>
<dbReference type="GO" id="GO:0009166">
    <property type="term" value="P:nucleotide catabolic process"/>
    <property type="evidence" value="ECO:0007669"/>
    <property type="project" value="InterPro"/>
</dbReference>
<dbReference type="EMBL" id="LILC01000002">
    <property type="protein sequence ID" value="KOO50535.1"/>
    <property type="molecule type" value="Genomic_DNA"/>
</dbReference>
<feature type="domain" description="SLH" evidence="6">
    <location>
        <begin position="801"/>
        <end position="857"/>
    </location>
</feature>
<dbReference type="GO" id="GO:0016787">
    <property type="term" value="F:hydrolase activity"/>
    <property type="evidence" value="ECO:0007669"/>
    <property type="project" value="InterPro"/>
</dbReference>
<dbReference type="InterPro" id="IPR001119">
    <property type="entry name" value="SLH_dom"/>
</dbReference>
<dbReference type="InterPro" id="IPR008334">
    <property type="entry name" value="5'-Nucleotdase_C"/>
</dbReference>
<keyword evidence="8" id="KW-1185">Reference proteome</keyword>
<evidence type="ECO:0000313" key="7">
    <source>
        <dbReference type="EMBL" id="KOO50535.1"/>
    </source>
</evidence>
<dbReference type="Gene3D" id="3.60.21.10">
    <property type="match status" value="1"/>
</dbReference>
<dbReference type="Proteomes" id="UP000037558">
    <property type="component" value="Unassembled WGS sequence"/>
</dbReference>
<dbReference type="Gene3D" id="3.90.780.10">
    <property type="entry name" value="5'-Nucleotidase, C-terminal domain"/>
    <property type="match status" value="1"/>
</dbReference>
<dbReference type="AlphaFoldDB" id="A0A0M0LHI9"/>
<comment type="caution">
    <text evidence="7">The sequence shown here is derived from an EMBL/GenBank/DDBJ whole genome shotgun (WGS) entry which is preliminary data.</text>
</comment>
<evidence type="ECO:0000313" key="8">
    <source>
        <dbReference type="Proteomes" id="UP000037558"/>
    </source>
</evidence>
<organism evidence="7 8">
    <name type="scientific">Priestia koreensis</name>
    <dbReference type="NCBI Taxonomy" id="284581"/>
    <lineage>
        <taxon>Bacteria</taxon>
        <taxon>Bacillati</taxon>
        <taxon>Bacillota</taxon>
        <taxon>Bacilli</taxon>
        <taxon>Bacillales</taxon>
        <taxon>Bacillaceae</taxon>
        <taxon>Priestia</taxon>
    </lineage>
</organism>
<accession>A0A0M0LHI9</accession>
<dbReference type="SUPFAM" id="SSF55816">
    <property type="entry name" value="5'-nucleotidase (syn. UDP-sugar hydrolase), C-terminal domain"/>
    <property type="match status" value="1"/>
</dbReference>
<evidence type="ECO:0000256" key="1">
    <source>
        <dbReference type="ARBA" id="ARBA00006654"/>
    </source>
</evidence>
<dbReference type="InterPro" id="IPR029052">
    <property type="entry name" value="Metallo-depent_PP-like"/>
</dbReference>
<feature type="domain" description="SLH" evidence="6">
    <location>
        <begin position="740"/>
        <end position="798"/>
    </location>
</feature>
<evidence type="ECO:0000256" key="3">
    <source>
        <dbReference type="ARBA" id="ARBA00022729"/>
    </source>
</evidence>
<dbReference type="Pfam" id="PF00149">
    <property type="entry name" value="Metallophos"/>
    <property type="match status" value="1"/>
</dbReference>
<dbReference type="GO" id="GO:0046872">
    <property type="term" value="F:metal ion binding"/>
    <property type="evidence" value="ECO:0007669"/>
    <property type="project" value="UniProtKB-KW"/>
</dbReference>
<dbReference type="InterPro" id="IPR041827">
    <property type="entry name" value="CpdB_N"/>
</dbReference>
<dbReference type="GO" id="GO:0030288">
    <property type="term" value="C:outer membrane-bounded periplasmic space"/>
    <property type="evidence" value="ECO:0007669"/>
    <property type="project" value="TreeGrafter"/>
</dbReference>
<keyword evidence="3 5" id="KW-0732">Signal</keyword>
<reference evidence="8" key="1">
    <citation type="submission" date="2015-08" db="EMBL/GenBank/DDBJ databases">
        <title>Fjat-14210 dsm16467.</title>
        <authorList>
            <person name="Liu B."/>
            <person name="Wang J."/>
            <person name="Zhu Y."/>
            <person name="Liu G."/>
            <person name="Chen Q."/>
            <person name="Chen Z."/>
            <person name="Lan J."/>
            <person name="Che J."/>
            <person name="Ge C."/>
            <person name="Shi H."/>
            <person name="Pan Z."/>
            <person name="Liu X."/>
        </authorList>
    </citation>
    <scope>NUCLEOTIDE SEQUENCE [LARGE SCALE GENOMIC DNA]</scope>
    <source>
        <strain evidence="8">DSM 16467</strain>
    </source>
</reference>
<dbReference type="Pfam" id="PF02872">
    <property type="entry name" value="5_nucleotid_C"/>
    <property type="match status" value="1"/>
</dbReference>
<feature type="signal peptide" evidence="5">
    <location>
        <begin position="1"/>
        <end position="24"/>
    </location>
</feature>
<proteinExistence type="inferred from homology"/>
<gene>
    <name evidence="7" type="ORF">AMD01_01940</name>
</gene>
<dbReference type="RefSeq" id="WP_083446378.1">
    <property type="nucleotide sequence ID" value="NZ_LILC01000002.1"/>
</dbReference>
<keyword evidence="4" id="KW-0547">Nucleotide-binding</keyword>
<comment type="similarity">
    <text evidence="1">Belongs to the 5'-nucleotidase family.</text>
</comment>
<dbReference type="PRINTS" id="PR01607">
    <property type="entry name" value="APYRASEFAMLY"/>
</dbReference>
<evidence type="ECO:0000256" key="5">
    <source>
        <dbReference type="SAM" id="SignalP"/>
    </source>
</evidence>
<dbReference type="SUPFAM" id="SSF56300">
    <property type="entry name" value="Metallo-dependent phosphatases"/>
    <property type="match status" value="1"/>
</dbReference>
<sequence>MKKTKKRFAAGTALALGLIIPQVAPTLTYADVVNENVVKLRILETSDIHTNLVNYDYFQDKKTEKFGLSKTAGLIQAARTENPNTLLFDNGDILQGTPLSDYVAKNIFPTYKDKKEEFVNPVFKVLNLLKYDGATAGNHEFNYGLDFLNNSIDDANFAYVNANVYHDDNADGKPELDHPYFKQYEILDREVTDQNGNKHTVKVGVTGFVPPDIMNWDSANLKGKVAVTDIVESAKKIVPEMKKAGADVVVVLSHSGISTDPYTENMENASYYVTQVPGVDVVLTGHQHKKFPALPGTAADYKDSAELKIDNAKGTINGIPVTMPSSTGDVLGQVDLTLEQVDGKWKVKDSQSALKPVADAKGTSLVESDKAVEDAVKDEHEATIKYVNQAVGKTTAPINSYFALVKDDPSVQIVNQAQKWYMEKKLATTEYKNLPVLSSAAPFKAGARGGAGYYTDIKAGDLAIKNVADLYVYPNTVYALKLTGKEIKEWLEWSAGQFNQVDPSKTEEQSLVNLDFPTYNFDIIDGIKYQIDVTQPYRYKDYTVADENAHRIKNVEYDGKPLKDDQEFVVVTNNYRASTNQVINPGGKNTILASPDENRQVIIDYIRENDEINPTADNNWTFAPVNKDVNVTFESSPKAQEYLAEKGPISYVGESANSFAKYQLTLPKQATQPETPKQKFKDVAEDHWAYKYIQELTDKGVLKGVSTDMFNPNAAITRGQFVSIIARSLDLEAKKSSVFKDVSANSALGADIQAAYEAGIAVGTTKTRFEPSKPITRAQMAVLVMRAYDYKTGKTYKAEKHAPYLDTEKLGDWAVPSIDAAYELGFMTGATEKSFKPQDPAKRDQAARVLYQLIQKF</sequence>
<evidence type="ECO:0000256" key="4">
    <source>
        <dbReference type="ARBA" id="ARBA00022741"/>
    </source>
</evidence>
<dbReference type="PATRIC" id="fig|284581.3.peg.652"/>